<gene>
    <name evidence="2" type="ORF">Poly41_66810</name>
</gene>
<dbReference type="Proteomes" id="UP000319143">
    <property type="component" value="Unassembled WGS sequence"/>
</dbReference>
<dbReference type="PROSITE" id="PS50222">
    <property type="entry name" value="EF_HAND_2"/>
    <property type="match status" value="1"/>
</dbReference>
<evidence type="ECO:0000313" key="3">
    <source>
        <dbReference type="Proteomes" id="UP000319143"/>
    </source>
</evidence>
<feature type="domain" description="EF-hand" evidence="1">
    <location>
        <begin position="33"/>
        <end position="58"/>
    </location>
</feature>
<dbReference type="AlphaFoldDB" id="A0A5C6D5U0"/>
<evidence type="ECO:0000313" key="2">
    <source>
        <dbReference type="EMBL" id="TWU30586.1"/>
    </source>
</evidence>
<organism evidence="2 3">
    <name type="scientific">Novipirellula artificiosorum</name>
    <dbReference type="NCBI Taxonomy" id="2528016"/>
    <lineage>
        <taxon>Bacteria</taxon>
        <taxon>Pseudomonadati</taxon>
        <taxon>Planctomycetota</taxon>
        <taxon>Planctomycetia</taxon>
        <taxon>Pirellulales</taxon>
        <taxon>Pirellulaceae</taxon>
        <taxon>Novipirellula</taxon>
    </lineage>
</organism>
<name>A0A5C6D5U0_9BACT</name>
<keyword evidence="3" id="KW-1185">Reference proteome</keyword>
<dbReference type="SUPFAM" id="SSF47473">
    <property type="entry name" value="EF-hand"/>
    <property type="match status" value="1"/>
</dbReference>
<sequence>MKSYAQRIIGRYDKNQDGLLTEDEYSQMLMSPHDADRNKDGKIELDEYARWMSERAKK</sequence>
<dbReference type="GO" id="GO:0005509">
    <property type="term" value="F:calcium ion binding"/>
    <property type="evidence" value="ECO:0007669"/>
    <property type="project" value="InterPro"/>
</dbReference>
<evidence type="ECO:0000259" key="1">
    <source>
        <dbReference type="PROSITE" id="PS50222"/>
    </source>
</evidence>
<reference evidence="2 3" key="1">
    <citation type="submission" date="2019-02" db="EMBL/GenBank/DDBJ databases">
        <title>Deep-cultivation of Planctomycetes and their phenomic and genomic characterization uncovers novel biology.</title>
        <authorList>
            <person name="Wiegand S."/>
            <person name="Jogler M."/>
            <person name="Boedeker C."/>
            <person name="Pinto D."/>
            <person name="Vollmers J."/>
            <person name="Rivas-Marin E."/>
            <person name="Kohn T."/>
            <person name="Peeters S.H."/>
            <person name="Heuer A."/>
            <person name="Rast P."/>
            <person name="Oberbeckmann S."/>
            <person name="Bunk B."/>
            <person name="Jeske O."/>
            <person name="Meyerdierks A."/>
            <person name="Storesund J.E."/>
            <person name="Kallscheuer N."/>
            <person name="Luecker S."/>
            <person name="Lage O.M."/>
            <person name="Pohl T."/>
            <person name="Merkel B.J."/>
            <person name="Hornburger P."/>
            <person name="Mueller R.-W."/>
            <person name="Bruemmer F."/>
            <person name="Labrenz M."/>
            <person name="Spormann A.M."/>
            <person name="Op Den Camp H."/>
            <person name="Overmann J."/>
            <person name="Amann R."/>
            <person name="Jetten M.S.M."/>
            <person name="Mascher T."/>
            <person name="Medema M.H."/>
            <person name="Devos D.P."/>
            <person name="Kaster A.-K."/>
            <person name="Ovreas L."/>
            <person name="Rohde M."/>
            <person name="Galperin M.Y."/>
            <person name="Jogler C."/>
        </authorList>
    </citation>
    <scope>NUCLEOTIDE SEQUENCE [LARGE SCALE GENOMIC DNA]</scope>
    <source>
        <strain evidence="2 3">Poly41</strain>
    </source>
</reference>
<dbReference type="Gene3D" id="1.10.238.10">
    <property type="entry name" value="EF-hand"/>
    <property type="match status" value="1"/>
</dbReference>
<proteinExistence type="predicted"/>
<comment type="caution">
    <text evidence="2">The sequence shown here is derived from an EMBL/GenBank/DDBJ whole genome shotgun (WGS) entry which is preliminary data.</text>
</comment>
<dbReference type="InterPro" id="IPR018247">
    <property type="entry name" value="EF_Hand_1_Ca_BS"/>
</dbReference>
<dbReference type="InterPro" id="IPR011992">
    <property type="entry name" value="EF-hand-dom_pair"/>
</dbReference>
<dbReference type="EMBL" id="SJPV01000022">
    <property type="protein sequence ID" value="TWU30586.1"/>
    <property type="molecule type" value="Genomic_DNA"/>
</dbReference>
<dbReference type="InterPro" id="IPR002048">
    <property type="entry name" value="EF_hand_dom"/>
</dbReference>
<dbReference type="RefSeq" id="WP_197231899.1">
    <property type="nucleotide sequence ID" value="NZ_SJPV01000022.1"/>
</dbReference>
<dbReference type="PROSITE" id="PS00018">
    <property type="entry name" value="EF_HAND_1"/>
    <property type="match status" value="1"/>
</dbReference>
<accession>A0A5C6D5U0</accession>
<dbReference type="Pfam" id="PF13202">
    <property type="entry name" value="EF-hand_5"/>
    <property type="match status" value="2"/>
</dbReference>
<protein>
    <submittedName>
        <fullName evidence="2">EF hand</fullName>
    </submittedName>
</protein>